<dbReference type="SUPFAM" id="SSF51735">
    <property type="entry name" value="NAD(P)-binding Rossmann-fold domains"/>
    <property type="match status" value="1"/>
</dbReference>
<gene>
    <name evidence="2" type="ORF">J1C47_19895</name>
</gene>
<dbReference type="InterPro" id="IPR036291">
    <property type="entry name" value="NAD(P)-bd_dom_sf"/>
</dbReference>
<dbReference type="EMBL" id="JAFMPY010000028">
    <property type="protein sequence ID" value="MBO0905915.1"/>
    <property type="molecule type" value="Genomic_DNA"/>
</dbReference>
<proteinExistence type="predicted"/>
<dbReference type="SUPFAM" id="SSF48179">
    <property type="entry name" value="6-phosphogluconate dehydrogenase C-terminal domain-like"/>
    <property type="match status" value="1"/>
</dbReference>
<dbReference type="Pfam" id="PF09130">
    <property type="entry name" value="DUF1932"/>
    <property type="match status" value="1"/>
</dbReference>
<dbReference type="Gene3D" id="1.10.1040.10">
    <property type="entry name" value="N-(1-d-carboxylethyl)-l-norvaline Dehydrogenase, domain 2"/>
    <property type="match status" value="1"/>
</dbReference>
<sequence length="284" mass="29079">MGGQTVIAVPAAGAMGAGLSARLVHRGARVVTLTEGRSDGTLRRAAAAGMESVTPESLARAPVILSVVPPEVALSTAETFARHVPAGSSPLYVDLNAVNPGTVREIEAVVTRAGARFCDGGIIGLPPKQAAGEEGPRLYVSGPGAQAALDLRAFGLDVALLPGGTGAASGLKMCYGALTKGLTGITTAIILAAEREGLGDALHAELGRSQAALLTRSGTQIPAMFPKAYRWVREMQEISAFLGAGRPEAAIWENLADLYARLATDAGDREAAEAFLGRGSDAER</sequence>
<dbReference type="RefSeq" id="WP_207352549.1">
    <property type="nucleotide sequence ID" value="NZ_JAFMPY010000028.1"/>
</dbReference>
<dbReference type="InterPro" id="IPR015814">
    <property type="entry name" value="Pgluconate_DH_NAD-bd_C"/>
</dbReference>
<protein>
    <submittedName>
        <fullName evidence="2">NAD(P)-dependent oxidoreductase</fullName>
    </submittedName>
</protein>
<organism evidence="2 3">
    <name type="scientific">Jiella sonneratiae</name>
    <dbReference type="NCBI Taxonomy" id="2816856"/>
    <lineage>
        <taxon>Bacteria</taxon>
        <taxon>Pseudomonadati</taxon>
        <taxon>Pseudomonadota</taxon>
        <taxon>Alphaproteobacteria</taxon>
        <taxon>Hyphomicrobiales</taxon>
        <taxon>Aurantimonadaceae</taxon>
        <taxon>Jiella</taxon>
    </lineage>
</organism>
<evidence type="ECO:0000259" key="1">
    <source>
        <dbReference type="Pfam" id="PF09130"/>
    </source>
</evidence>
<feature type="domain" description="Phosphogluconate dehydrogenase NAD-binding putative C-terminal" evidence="1">
    <location>
        <begin position="193"/>
        <end position="261"/>
    </location>
</feature>
<dbReference type="InterPro" id="IPR008927">
    <property type="entry name" value="6-PGluconate_DH-like_C_sf"/>
</dbReference>
<accession>A0ABS3J8B4</accession>
<keyword evidence="3" id="KW-1185">Reference proteome</keyword>
<comment type="caution">
    <text evidence="2">The sequence shown here is derived from an EMBL/GenBank/DDBJ whole genome shotgun (WGS) entry which is preliminary data.</text>
</comment>
<dbReference type="Gene3D" id="3.40.50.720">
    <property type="entry name" value="NAD(P)-binding Rossmann-like Domain"/>
    <property type="match status" value="1"/>
</dbReference>
<dbReference type="InterPro" id="IPR013328">
    <property type="entry name" value="6PGD_dom2"/>
</dbReference>
<evidence type="ECO:0000313" key="3">
    <source>
        <dbReference type="Proteomes" id="UP000664288"/>
    </source>
</evidence>
<evidence type="ECO:0000313" key="2">
    <source>
        <dbReference type="EMBL" id="MBO0905915.1"/>
    </source>
</evidence>
<name>A0ABS3J8B4_9HYPH</name>
<reference evidence="2 3" key="1">
    <citation type="submission" date="2021-03" db="EMBL/GenBank/DDBJ databases">
        <title>Whole genome sequence of Jiella sp. MQZ13P-4.</title>
        <authorList>
            <person name="Tuo L."/>
        </authorList>
    </citation>
    <scope>NUCLEOTIDE SEQUENCE [LARGE SCALE GENOMIC DNA]</scope>
    <source>
        <strain evidence="2 3">MQZ13P-4</strain>
    </source>
</reference>
<dbReference type="Proteomes" id="UP000664288">
    <property type="component" value="Unassembled WGS sequence"/>
</dbReference>